<accession>A0ABR2Z5B0</accession>
<organism evidence="8 9">
    <name type="scientific">Marasmius tenuissimus</name>
    <dbReference type="NCBI Taxonomy" id="585030"/>
    <lineage>
        <taxon>Eukaryota</taxon>
        <taxon>Fungi</taxon>
        <taxon>Dikarya</taxon>
        <taxon>Basidiomycota</taxon>
        <taxon>Agaricomycotina</taxon>
        <taxon>Agaricomycetes</taxon>
        <taxon>Agaricomycetidae</taxon>
        <taxon>Agaricales</taxon>
        <taxon>Marasmiineae</taxon>
        <taxon>Marasmiaceae</taxon>
        <taxon>Marasmius</taxon>
    </lineage>
</organism>
<protein>
    <recommendedName>
        <fullName evidence="7">Protein kinase domain-containing protein</fullName>
    </recommendedName>
</protein>
<evidence type="ECO:0000259" key="7">
    <source>
        <dbReference type="PROSITE" id="PS50011"/>
    </source>
</evidence>
<evidence type="ECO:0000256" key="3">
    <source>
        <dbReference type="ARBA" id="ARBA00022679"/>
    </source>
</evidence>
<dbReference type="Proteomes" id="UP001437256">
    <property type="component" value="Unassembled WGS sequence"/>
</dbReference>
<keyword evidence="3" id="KW-0808">Transferase</keyword>
<comment type="caution">
    <text evidence="8">The sequence shown here is derived from an EMBL/GenBank/DDBJ whole genome shotgun (WGS) entry which is preliminary data.</text>
</comment>
<evidence type="ECO:0000256" key="5">
    <source>
        <dbReference type="ARBA" id="ARBA00022777"/>
    </source>
</evidence>
<dbReference type="PRINTS" id="PR00109">
    <property type="entry name" value="TYRKINASE"/>
</dbReference>
<evidence type="ECO:0000256" key="1">
    <source>
        <dbReference type="ARBA" id="ARBA00006529"/>
    </source>
</evidence>
<keyword evidence="4" id="KW-0547">Nucleotide-binding</keyword>
<keyword evidence="5" id="KW-0418">Kinase</keyword>
<dbReference type="InterPro" id="IPR000719">
    <property type="entry name" value="Prot_kinase_dom"/>
</dbReference>
<evidence type="ECO:0000313" key="8">
    <source>
        <dbReference type="EMBL" id="KAL0056751.1"/>
    </source>
</evidence>
<dbReference type="EMBL" id="JBBXMP010000994">
    <property type="protein sequence ID" value="KAL0056751.1"/>
    <property type="molecule type" value="Genomic_DNA"/>
</dbReference>
<keyword evidence="2" id="KW-0723">Serine/threonine-protein kinase</keyword>
<evidence type="ECO:0000256" key="6">
    <source>
        <dbReference type="ARBA" id="ARBA00022840"/>
    </source>
</evidence>
<name>A0ABR2Z5B0_9AGAR</name>
<gene>
    <name evidence="8" type="ORF">AAF712_016638</name>
</gene>
<evidence type="ECO:0000256" key="2">
    <source>
        <dbReference type="ARBA" id="ARBA00022527"/>
    </source>
</evidence>
<dbReference type="SMART" id="SM00220">
    <property type="entry name" value="S_TKc"/>
    <property type="match status" value="1"/>
</dbReference>
<feature type="domain" description="Protein kinase" evidence="7">
    <location>
        <begin position="1"/>
        <end position="183"/>
    </location>
</feature>
<evidence type="ECO:0000256" key="4">
    <source>
        <dbReference type="ARBA" id="ARBA00022741"/>
    </source>
</evidence>
<dbReference type="PROSITE" id="PS50011">
    <property type="entry name" value="PROTEIN_KINASE_DOM"/>
    <property type="match status" value="1"/>
</dbReference>
<dbReference type="Gene3D" id="1.10.510.10">
    <property type="entry name" value="Transferase(Phosphotransferase) domain 1"/>
    <property type="match status" value="1"/>
</dbReference>
<dbReference type="PANTHER" id="PTHR11584:SF369">
    <property type="entry name" value="MITOGEN-ACTIVATED PROTEIN KINASE KINASE KINASE 19-RELATED"/>
    <property type="match status" value="1"/>
</dbReference>
<dbReference type="InterPro" id="IPR008271">
    <property type="entry name" value="Ser/Thr_kinase_AS"/>
</dbReference>
<dbReference type="PANTHER" id="PTHR11584">
    <property type="entry name" value="SERINE/THREONINE PROTEIN KINASE"/>
    <property type="match status" value="1"/>
</dbReference>
<keyword evidence="6" id="KW-0067">ATP-binding</keyword>
<feature type="non-terminal residue" evidence="8">
    <location>
        <position position="1"/>
    </location>
</feature>
<sequence length="191" mass="21503">LYMVSPFMDNVNLVEFLRLSKYDITGDTLVTLLYEVIQGIEYLHSEGVIHGDIKGINILIDDEGHPLLTDFGLTFLHAAQRDPDSPAGTVRWMAPELMGGADLTFASDIYSFGCVCIEVYTGKPPFYELRNNMVVMLHVCEGKRPPQPPRMPKDVWALVNRCWDQQSDLRPSAQEVCRELARIVGGCDTIR</sequence>
<keyword evidence="9" id="KW-1185">Reference proteome</keyword>
<dbReference type="Pfam" id="PF07714">
    <property type="entry name" value="PK_Tyr_Ser-Thr"/>
    <property type="match status" value="1"/>
</dbReference>
<comment type="similarity">
    <text evidence="1">Belongs to the protein kinase superfamily. STE Ser/Thr protein kinase family. MAP kinase kinase kinase subfamily.</text>
</comment>
<dbReference type="InterPro" id="IPR001245">
    <property type="entry name" value="Ser-Thr/Tyr_kinase_cat_dom"/>
</dbReference>
<evidence type="ECO:0000313" key="9">
    <source>
        <dbReference type="Proteomes" id="UP001437256"/>
    </source>
</evidence>
<dbReference type="SUPFAM" id="SSF56112">
    <property type="entry name" value="Protein kinase-like (PK-like)"/>
    <property type="match status" value="1"/>
</dbReference>
<dbReference type="InterPro" id="IPR011009">
    <property type="entry name" value="Kinase-like_dom_sf"/>
</dbReference>
<dbReference type="PROSITE" id="PS00108">
    <property type="entry name" value="PROTEIN_KINASE_ST"/>
    <property type="match status" value="1"/>
</dbReference>
<proteinExistence type="inferred from homology"/>
<reference evidence="8 9" key="1">
    <citation type="submission" date="2024-05" db="EMBL/GenBank/DDBJ databases">
        <title>A draft genome resource for the thread blight pathogen Marasmius tenuissimus strain MS-2.</title>
        <authorList>
            <person name="Yulfo-Soto G.E."/>
            <person name="Baruah I.K."/>
            <person name="Amoako-Attah I."/>
            <person name="Bukari Y."/>
            <person name="Meinhardt L.W."/>
            <person name="Bailey B.A."/>
            <person name="Cohen S.P."/>
        </authorList>
    </citation>
    <scope>NUCLEOTIDE SEQUENCE [LARGE SCALE GENOMIC DNA]</scope>
    <source>
        <strain evidence="8 9">MS-2</strain>
    </source>
</reference>